<dbReference type="AlphaFoldDB" id="A0A1H9JNT5"/>
<evidence type="ECO:0000313" key="11">
    <source>
        <dbReference type="Proteomes" id="UP000198749"/>
    </source>
</evidence>
<dbReference type="SUPFAM" id="SSF51905">
    <property type="entry name" value="FAD/NAD(P)-binding domain"/>
    <property type="match status" value="2"/>
</dbReference>
<dbReference type="Pfam" id="PF00586">
    <property type="entry name" value="AIRS"/>
    <property type="match status" value="1"/>
</dbReference>
<organism evidence="10 11">
    <name type="scientific">Amphritea atlantica</name>
    <dbReference type="NCBI Taxonomy" id="355243"/>
    <lineage>
        <taxon>Bacteria</taxon>
        <taxon>Pseudomonadati</taxon>
        <taxon>Pseudomonadota</taxon>
        <taxon>Gammaproteobacteria</taxon>
        <taxon>Oceanospirillales</taxon>
        <taxon>Oceanospirillaceae</taxon>
        <taxon>Amphritea</taxon>
    </lineage>
</organism>
<dbReference type="InterPro" id="IPR010918">
    <property type="entry name" value="PurM-like_C_dom"/>
</dbReference>
<dbReference type="SUPFAM" id="SSF55326">
    <property type="entry name" value="PurM N-terminal domain-like"/>
    <property type="match status" value="1"/>
</dbReference>
<dbReference type="InterPro" id="IPR004536">
    <property type="entry name" value="SPS/SelD"/>
</dbReference>
<dbReference type="Pfam" id="PF07992">
    <property type="entry name" value="Pyr_redox_2"/>
    <property type="match status" value="1"/>
</dbReference>
<dbReference type="Gene3D" id="3.50.50.100">
    <property type="match status" value="1"/>
</dbReference>
<dbReference type="NCBIfam" id="TIGR03169">
    <property type="entry name" value="Nterm_to_SelD"/>
    <property type="match status" value="1"/>
</dbReference>
<keyword evidence="11" id="KW-1185">Reference proteome</keyword>
<keyword evidence="6" id="KW-1133">Transmembrane helix</keyword>
<dbReference type="InterPro" id="IPR016188">
    <property type="entry name" value="PurM-like_N"/>
</dbReference>
<dbReference type="PRINTS" id="PR00368">
    <property type="entry name" value="FADPNR"/>
</dbReference>
<evidence type="ECO:0000313" key="10">
    <source>
        <dbReference type="EMBL" id="SEQ88591.1"/>
    </source>
</evidence>
<dbReference type="InterPro" id="IPR036921">
    <property type="entry name" value="PurM-like_N_sf"/>
</dbReference>
<dbReference type="PANTHER" id="PTHR10256">
    <property type="entry name" value="SELENIDE, WATER DIKINASE"/>
    <property type="match status" value="1"/>
</dbReference>
<feature type="domain" description="PurM-like C-terminal" evidence="8">
    <location>
        <begin position="563"/>
        <end position="741"/>
    </location>
</feature>
<evidence type="ECO:0000259" key="7">
    <source>
        <dbReference type="Pfam" id="PF00586"/>
    </source>
</evidence>
<dbReference type="EMBL" id="FOGB01000010">
    <property type="protein sequence ID" value="SEQ88591.1"/>
    <property type="molecule type" value="Genomic_DNA"/>
</dbReference>
<evidence type="ECO:0000256" key="5">
    <source>
        <dbReference type="ARBA" id="ARBA00023266"/>
    </source>
</evidence>
<proteinExistence type="predicted"/>
<dbReference type="Gene3D" id="3.90.650.10">
    <property type="entry name" value="PurM-like C-terminal domain"/>
    <property type="match status" value="1"/>
</dbReference>
<name>A0A1H9JNT5_9GAMM</name>
<dbReference type="PANTHER" id="PTHR10256:SF0">
    <property type="entry name" value="INACTIVE SELENIDE, WATER DIKINASE-LIKE PROTEIN-RELATED"/>
    <property type="match status" value="1"/>
</dbReference>
<dbReference type="Pfam" id="PF02769">
    <property type="entry name" value="AIRS_C"/>
    <property type="match status" value="1"/>
</dbReference>
<dbReference type="GO" id="GO:0005737">
    <property type="term" value="C:cytoplasm"/>
    <property type="evidence" value="ECO:0007669"/>
    <property type="project" value="TreeGrafter"/>
</dbReference>
<gene>
    <name evidence="10" type="ORF">SAMN03080615_03092</name>
</gene>
<keyword evidence="6" id="KW-0472">Membrane</keyword>
<evidence type="ECO:0000256" key="4">
    <source>
        <dbReference type="ARBA" id="ARBA00022840"/>
    </source>
</evidence>
<dbReference type="GO" id="GO:0005524">
    <property type="term" value="F:ATP binding"/>
    <property type="evidence" value="ECO:0007669"/>
    <property type="project" value="UniProtKB-KW"/>
</dbReference>
<dbReference type="InterPro" id="IPR036676">
    <property type="entry name" value="PurM-like_C_sf"/>
</dbReference>
<evidence type="ECO:0000256" key="2">
    <source>
        <dbReference type="ARBA" id="ARBA00022741"/>
    </source>
</evidence>
<keyword evidence="5" id="KW-0711">Selenium</keyword>
<keyword evidence="6" id="KW-0812">Transmembrane</keyword>
<feature type="domain" description="PurM-like N-terminal" evidence="7">
    <location>
        <begin position="442"/>
        <end position="550"/>
    </location>
</feature>
<dbReference type="OrthoDB" id="9767928at2"/>
<evidence type="ECO:0000256" key="1">
    <source>
        <dbReference type="ARBA" id="ARBA00022679"/>
    </source>
</evidence>
<dbReference type="GO" id="GO:0016491">
    <property type="term" value="F:oxidoreductase activity"/>
    <property type="evidence" value="ECO:0007669"/>
    <property type="project" value="InterPro"/>
</dbReference>
<keyword evidence="1" id="KW-0808">Transferase</keyword>
<dbReference type="GO" id="GO:0016260">
    <property type="term" value="P:selenocysteine biosynthetic process"/>
    <property type="evidence" value="ECO:0007669"/>
    <property type="project" value="TreeGrafter"/>
</dbReference>
<evidence type="ECO:0000259" key="9">
    <source>
        <dbReference type="Pfam" id="PF07992"/>
    </source>
</evidence>
<feature type="domain" description="FAD/NAD(P)-binding" evidence="9">
    <location>
        <begin position="11"/>
        <end position="319"/>
    </location>
</feature>
<keyword evidence="3 10" id="KW-0418">Kinase</keyword>
<dbReference type="RefSeq" id="WP_091360104.1">
    <property type="nucleotide sequence ID" value="NZ_AP025284.1"/>
</dbReference>
<evidence type="ECO:0000256" key="6">
    <source>
        <dbReference type="SAM" id="Phobius"/>
    </source>
</evidence>
<accession>A0A1H9JNT5</accession>
<evidence type="ECO:0000256" key="3">
    <source>
        <dbReference type="ARBA" id="ARBA00022777"/>
    </source>
</evidence>
<protein>
    <submittedName>
        <fullName evidence="10">Selenide, water dikinase</fullName>
    </submittedName>
</protein>
<dbReference type="Gene3D" id="3.30.1330.10">
    <property type="entry name" value="PurM-like, N-terminal domain"/>
    <property type="match status" value="1"/>
</dbReference>
<keyword evidence="2" id="KW-0547">Nucleotide-binding</keyword>
<dbReference type="NCBIfam" id="TIGR00476">
    <property type="entry name" value="selD"/>
    <property type="match status" value="1"/>
</dbReference>
<keyword evidence="4" id="KW-0067">ATP-binding</keyword>
<sequence length="743" mass="80542">MQQDPTPASKHLILIGGGHAHAIALLMMAMNKPAGVRITLISNLVQTPYSGMLPGLIAGHYSFDQVHIDLGRFCRYAGIDFIEDRVTGIDPLNRTVQCLHHPDFSYDLLSIDTGSTPDLSTIPGATEFTTGVKPVKPLLDYWDALQNRVLQGDDQQDIHIGTVGGGASAVEVMLAMQYKLHKLLSKEQRRTSHLHFHIICGPQQILTGHNNRVKKRYLNVLKQRNIALHTGFRVAQVKQGRVISDTGEVIELDEIIWATSASGAQWPARAGLECSDNGCIRVNDYLQSISHPEIFATGDIADMVNHPRPKAGVFAVRQGAPLLRNLLAALAGQPLIRFRPQQQFLSLISTGDRYAVASRGPFSFAGAWVWRWKDHIDQKFMQRFSDLTQLPDQVPGAQLKIENPDMRCGGCGAKVGHSILNRVLKQLPPPSNDIEIGLNRPDDAAVIAVPPGKLLVQSVDSFRQLVSDDYLFGQIAANHALGDIFAMGAIPQSAQAIVCLPYASDEIVEQRLRHLLLGASKVFTECGIGLIGGHTSEGAELTLGFTINGLAERQQLLTKQGLQPGDRLIITKPLGTGTLFASDMRSQAQGRWISQALQHMLHSNYRASEILTAAGAHACTDITGFGLLGHLHEMLDGSSLGARLWLEKLPVMEGALACLRAGLFSSLHPQNRKFSPVLDNLDEFSGDTLTELLFDPQTAGGLLAAVSSDQADAVVAELQAAGYPEACAIGSIRPEGNGSVTLM</sequence>
<dbReference type="InterPro" id="IPR023753">
    <property type="entry name" value="FAD/NAD-binding_dom"/>
</dbReference>
<dbReference type="GO" id="GO:0004756">
    <property type="term" value="F:selenide, water dikinase activity"/>
    <property type="evidence" value="ECO:0007669"/>
    <property type="project" value="TreeGrafter"/>
</dbReference>
<dbReference type="InterPro" id="IPR017584">
    <property type="entry name" value="Pyridine_nucleo_diS_OxRdtase_N"/>
</dbReference>
<reference evidence="11" key="1">
    <citation type="submission" date="2016-10" db="EMBL/GenBank/DDBJ databases">
        <authorList>
            <person name="Varghese N."/>
            <person name="Submissions S."/>
        </authorList>
    </citation>
    <scope>NUCLEOTIDE SEQUENCE [LARGE SCALE GENOMIC DNA]</scope>
    <source>
        <strain evidence="11">DSM 18887</strain>
    </source>
</reference>
<feature type="transmembrane region" description="Helical" evidence="6">
    <location>
        <begin position="12"/>
        <end position="30"/>
    </location>
</feature>
<dbReference type="STRING" id="355243.SAMN03080615_03092"/>
<dbReference type="InterPro" id="IPR036188">
    <property type="entry name" value="FAD/NAD-bd_sf"/>
</dbReference>
<dbReference type="Proteomes" id="UP000198749">
    <property type="component" value="Unassembled WGS sequence"/>
</dbReference>
<evidence type="ECO:0000259" key="8">
    <source>
        <dbReference type="Pfam" id="PF02769"/>
    </source>
</evidence>
<dbReference type="CDD" id="cd02195">
    <property type="entry name" value="SelD"/>
    <property type="match status" value="1"/>
</dbReference>
<dbReference type="SUPFAM" id="SSF56042">
    <property type="entry name" value="PurM C-terminal domain-like"/>
    <property type="match status" value="1"/>
</dbReference>